<feature type="chain" id="PRO_5044739900" evidence="1">
    <location>
        <begin position="20"/>
        <end position="85"/>
    </location>
</feature>
<dbReference type="EMBL" id="CAVP010058962">
    <property type="protein sequence ID" value="CDL95374.1"/>
    <property type="molecule type" value="Genomic_DNA"/>
</dbReference>
<keyword evidence="1" id="KW-0732">Signal</keyword>
<dbReference type="OMA" id="FELCRAR"/>
<dbReference type="OrthoDB" id="5837811at2759"/>
<feature type="signal peptide" evidence="1">
    <location>
        <begin position="1"/>
        <end position="19"/>
    </location>
</feature>
<dbReference type="Proteomes" id="UP000025227">
    <property type="component" value="Unplaced"/>
</dbReference>
<accession>W6NHG6</accession>
<evidence type="ECO:0000313" key="3">
    <source>
        <dbReference type="Proteomes" id="UP000025227"/>
    </source>
</evidence>
<protein>
    <submittedName>
        <fullName evidence="4">Secreted protein</fullName>
    </submittedName>
</protein>
<dbReference type="WBParaSite" id="HCON_00114080-00001">
    <property type="protein sequence ID" value="HCON_00114080-00001"/>
    <property type="gene ID" value="HCON_00114080"/>
</dbReference>
<gene>
    <name evidence="2" type="ORF">HCOI_01456300</name>
</gene>
<evidence type="ECO:0000313" key="4">
    <source>
        <dbReference type="WBParaSite" id="HCON_00114080-00001"/>
    </source>
</evidence>
<organism evidence="2">
    <name type="scientific">Haemonchus contortus</name>
    <name type="common">Barber pole worm</name>
    <dbReference type="NCBI Taxonomy" id="6289"/>
    <lineage>
        <taxon>Eukaryota</taxon>
        <taxon>Metazoa</taxon>
        <taxon>Ecdysozoa</taxon>
        <taxon>Nematoda</taxon>
        <taxon>Chromadorea</taxon>
        <taxon>Rhabditida</taxon>
        <taxon>Rhabditina</taxon>
        <taxon>Rhabditomorpha</taxon>
        <taxon>Strongyloidea</taxon>
        <taxon>Trichostrongylidae</taxon>
        <taxon>Haemonchus</taxon>
    </lineage>
</organism>
<dbReference type="AlphaFoldDB" id="W6NHG6"/>
<evidence type="ECO:0000256" key="1">
    <source>
        <dbReference type="SAM" id="SignalP"/>
    </source>
</evidence>
<proteinExistence type="predicted"/>
<reference evidence="2" key="1">
    <citation type="submission" date="2013-03" db="EMBL/GenBank/DDBJ databases">
        <authorList>
            <person name="Aslett M."/>
        </authorList>
    </citation>
    <scope>NUCLEOTIDE SEQUENCE [LARGE SCALE GENOMIC DNA]</scope>
    <source>
        <strain evidence="2">ISE/inbred ISE</strain>
    </source>
</reference>
<sequence>MLSLMKTIVVLAVLLVATAFSDIRTESKSSVRAKRYVNFSLLRPYVSPSKNDQLDRPIILQTRESRDKLNCILNLRSFELCRARF</sequence>
<reference evidence="2" key="2">
    <citation type="submission" date="2013-05" db="EMBL/GenBank/DDBJ databases">
        <title>The genome and transcriptome of Haemonchus contortus: a key model parasite for drug and vaccine discovery.</title>
        <authorList>
            <person name="Laing R."/>
            <person name="Kikuchi T."/>
            <person name="Martinelli A."/>
            <person name="Tsai I.J."/>
            <person name="Beech R.N."/>
            <person name="Redman E."/>
            <person name="Holroyd N."/>
            <person name="Bartley D.J."/>
            <person name="Beasley H."/>
            <person name="Britton C."/>
            <person name="Curran D."/>
            <person name="Devaney E."/>
            <person name="Gilabert A."/>
            <person name="Jackson F."/>
            <person name="Hunt M."/>
            <person name="Johnston S."/>
            <person name="Kryukov I."/>
            <person name="Li K."/>
            <person name="Morrison A.A."/>
            <person name="Reid A.J."/>
            <person name="Sargison N."/>
            <person name="Saunders G."/>
            <person name="Wasmuth J.D."/>
            <person name="Wolstenholme A."/>
            <person name="Berriman M."/>
            <person name="Gilleard J.S."/>
            <person name="Cotton J.A."/>
        </authorList>
    </citation>
    <scope>NUCLEOTIDE SEQUENCE [LARGE SCALE GENOMIC DNA]</scope>
    <source>
        <strain evidence="2">ISE/inbred ISE</strain>
    </source>
</reference>
<evidence type="ECO:0000313" key="2">
    <source>
        <dbReference type="EMBL" id="CDL95374.1"/>
    </source>
</evidence>
<name>W6NHG6_HAECO</name>
<reference evidence="4" key="3">
    <citation type="submission" date="2020-12" db="UniProtKB">
        <authorList>
            <consortium name="WormBaseParasite"/>
        </authorList>
    </citation>
    <scope>IDENTIFICATION</scope>
    <source>
        <strain evidence="4">MHco3</strain>
    </source>
</reference>
<keyword evidence="3" id="KW-1185">Reference proteome</keyword>